<reference evidence="1 2" key="1">
    <citation type="submission" date="2017-11" db="EMBL/GenBank/DDBJ databases">
        <title>De-novo sequencing of pomegranate (Punica granatum L.) genome.</title>
        <authorList>
            <person name="Akparov Z."/>
            <person name="Amiraslanov A."/>
            <person name="Hajiyeva S."/>
            <person name="Abbasov M."/>
            <person name="Kaur K."/>
            <person name="Hamwieh A."/>
            <person name="Solovyev V."/>
            <person name="Salamov A."/>
            <person name="Braich B."/>
            <person name="Kosarev P."/>
            <person name="Mahmoud A."/>
            <person name="Hajiyev E."/>
            <person name="Babayeva S."/>
            <person name="Izzatullayeva V."/>
            <person name="Mammadov A."/>
            <person name="Mammadov A."/>
            <person name="Sharifova S."/>
            <person name="Ojaghi J."/>
            <person name="Eynullazada K."/>
            <person name="Bayramov B."/>
            <person name="Abdulazimova A."/>
            <person name="Shahmuradov I."/>
        </authorList>
    </citation>
    <scope>NUCLEOTIDE SEQUENCE [LARGE SCALE GENOMIC DNA]</scope>
    <source>
        <strain evidence="2">cv. AG2017</strain>
        <tissue evidence="1">Leaf</tissue>
    </source>
</reference>
<gene>
    <name evidence="1" type="ORF">CRG98_021667</name>
</gene>
<dbReference type="EMBL" id="PGOL01001465">
    <property type="protein sequence ID" value="PKI57952.1"/>
    <property type="molecule type" value="Genomic_DNA"/>
</dbReference>
<name>A0A2I0JNV1_PUNGR</name>
<evidence type="ECO:0000313" key="2">
    <source>
        <dbReference type="Proteomes" id="UP000233551"/>
    </source>
</evidence>
<sequence>MWESFLDHFRADRSVSQLLRVHMTLRGSKGSVETCYRLRGCNISSLKSPSRTRSLHSQFYTFVRETERVACELKLRKPRVRGEPGE</sequence>
<evidence type="ECO:0000313" key="1">
    <source>
        <dbReference type="EMBL" id="PKI57952.1"/>
    </source>
</evidence>
<protein>
    <submittedName>
        <fullName evidence="1">Uncharacterized protein</fullName>
    </submittedName>
</protein>
<dbReference type="AlphaFoldDB" id="A0A2I0JNV1"/>
<keyword evidence="2" id="KW-1185">Reference proteome</keyword>
<accession>A0A2I0JNV1</accession>
<comment type="caution">
    <text evidence="1">The sequence shown here is derived from an EMBL/GenBank/DDBJ whole genome shotgun (WGS) entry which is preliminary data.</text>
</comment>
<organism evidence="1 2">
    <name type="scientific">Punica granatum</name>
    <name type="common">Pomegranate</name>
    <dbReference type="NCBI Taxonomy" id="22663"/>
    <lineage>
        <taxon>Eukaryota</taxon>
        <taxon>Viridiplantae</taxon>
        <taxon>Streptophyta</taxon>
        <taxon>Embryophyta</taxon>
        <taxon>Tracheophyta</taxon>
        <taxon>Spermatophyta</taxon>
        <taxon>Magnoliopsida</taxon>
        <taxon>eudicotyledons</taxon>
        <taxon>Gunneridae</taxon>
        <taxon>Pentapetalae</taxon>
        <taxon>rosids</taxon>
        <taxon>malvids</taxon>
        <taxon>Myrtales</taxon>
        <taxon>Lythraceae</taxon>
        <taxon>Punica</taxon>
    </lineage>
</organism>
<proteinExistence type="predicted"/>
<dbReference type="Proteomes" id="UP000233551">
    <property type="component" value="Unassembled WGS sequence"/>
</dbReference>